<keyword evidence="2" id="KW-1185">Reference proteome</keyword>
<dbReference type="EMBL" id="JAUHHV010000004">
    <property type="protein sequence ID" value="KAK1426981.1"/>
    <property type="molecule type" value="Genomic_DNA"/>
</dbReference>
<dbReference type="AlphaFoldDB" id="A0AAD8KTQ4"/>
<comment type="caution">
    <text evidence="1">The sequence shown here is derived from an EMBL/GenBank/DDBJ whole genome shotgun (WGS) entry which is preliminary data.</text>
</comment>
<proteinExistence type="predicted"/>
<organism evidence="1 2">
    <name type="scientific">Tagetes erecta</name>
    <name type="common">African marigold</name>
    <dbReference type="NCBI Taxonomy" id="13708"/>
    <lineage>
        <taxon>Eukaryota</taxon>
        <taxon>Viridiplantae</taxon>
        <taxon>Streptophyta</taxon>
        <taxon>Embryophyta</taxon>
        <taxon>Tracheophyta</taxon>
        <taxon>Spermatophyta</taxon>
        <taxon>Magnoliopsida</taxon>
        <taxon>eudicotyledons</taxon>
        <taxon>Gunneridae</taxon>
        <taxon>Pentapetalae</taxon>
        <taxon>asterids</taxon>
        <taxon>campanulids</taxon>
        <taxon>Asterales</taxon>
        <taxon>Asteraceae</taxon>
        <taxon>Asteroideae</taxon>
        <taxon>Heliantheae alliance</taxon>
        <taxon>Tageteae</taxon>
        <taxon>Tagetes</taxon>
    </lineage>
</organism>
<gene>
    <name evidence="1" type="ORF">QVD17_15663</name>
</gene>
<name>A0AAD8KTQ4_TARER</name>
<dbReference type="Proteomes" id="UP001229421">
    <property type="component" value="Unassembled WGS sequence"/>
</dbReference>
<reference evidence="1" key="1">
    <citation type="journal article" date="2023" name="bioRxiv">
        <title>Improved chromosome-level genome assembly for marigold (Tagetes erecta).</title>
        <authorList>
            <person name="Jiang F."/>
            <person name="Yuan L."/>
            <person name="Wang S."/>
            <person name="Wang H."/>
            <person name="Xu D."/>
            <person name="Wang A."/>
            <person name="Fan W."/>
        </authorList>
    </citation>
    <scope>NUCLEOTIDE SEQUENCE</scope>
    <source>
        <strain evidence="1">WSJ</strain>
        <tissue evidence="1">Leaf</tissue>
    </source>
</reference>
<evidence type="ECO:0000313" key="2">
    <source>
        <dbReference type="Proteomes" id="UP001229421"/>
    </source>
</evidence>
<protein>
    <submittedName>
        <fullName evidence="1">Uncharacterized protein</fullName>
    </submittedName>
</protein>
<sequence length="104" mass="12158">MAVGVEVESSFKFGQKWVAFQIIVTQHARVSVFIYTHTDDPSKHSNFDSSFHLALVCFCVTRRWSDRRKLRRFVLFPVFQHRLDTNEIENMTVSAELLQTCFTA</sequence>
<accession>A0AAD8KTQ4</accession>
<evidence type="ECO:0000313" key="1">
    <source>
        <dbReference type="EMBL" id="KAK1426981.1"/>
    </source>
</evidence>